<evidence type="ECO:0000313" key="7">
    <source>
        <dbReference type="EMBL" id="SEA10643.1"/>
    </source>
</evidence>
<dbReference type="AlphaFoldDB" id="A0A1H3YGE6"/>
<feature type="transmembrane region" description="Helical" evidence="5">
    <location>
        <begin position="188"/>
        <end position="208"/>
    </location>
</feature>
<dbReference type="InterPro" id="IPR051533">
    <property type="entry name" value="WaaL-like"/>
</dbReference>
<evidence type="ECO:0000256" key="3">
    <source>
        <dbReference type="ARBA" id="ARBA00022989"/>
    </source>
</evidence>
<feature type="transmembrane region" description="Helical" evidence="5">
    <location>
        <begin position="86"/>
        <end position="103"/>
    </location>
</feature>
<feature type="transmembrane region" description="Helical" evidence="5">
    <location>
        <begin position="123"/>
        <end position="141"/>
    </location>
</feature>
<evidence type="ECO:0000256" key="5">
    <source>
        <dbReference type="SAM" id="Phobius"/>
    </source>
</evidence>
<protein>
    <submittedName>
        <fullName evidence="7">O-antigen ligase</fullName>
    </submittedName>
</protein>
<evidence type="ECO:0000256" key="4">
    <source>
        <dbReference type="ARBA" id="ARBA00023136"/>
    </source>
</evidence>
<feature type="transmembrane region" description="Helical" evidence="5">
    <location>
        <begin position="239"/>
        <end position="254"/>
    </location>
</feature>
<feature type="transmembrane region" description="Helical" evidence="5">
    <location>
        <begin position="344"/>
        <end position="362"/>
    </location>
</feature>
<keyword evidence="7" id="KW-0436">Ligase</keyword>
<comment type="subcellular location">
    <subcellularLocation>
        <location evidence="1">Membrane</location>
        <topology evidence="1">Multi-pass membrane protein</topology>
    </subcellularLocation>
</comment>
<dbReference type="PANTHER" id="PTHR37422:SF13">
    <property type="entry name" value="LIPOPOLYSACCHARIDE BIOSYNTHESIS PROTEIN PA4999-RELATED"/>
    <property type="match status" value="1"/>
</dbReference>
<keyword evidence="8" id="KW-1185">Reference proteome</keyword>
<dbReference type="Proteomes" id="UP000199409">
    <property type="component" value="Unassembled WGS sequence"/>
</dbReference>
<gene>
    <name evidence="7" type="ORF">SAMN05660420_01230</name>
</gene>
<reference evidence="7 8" key="1">
    <citation type="submission" date="2016-10" db="EMBL/GenBank/DDBJ databases">
        <authorList>
            <person name="de Groot N.N."/>
        </authorList>
    </citation>
    <scope>NUCLEOTIDE SEQUENCE [LARGE SCALE GENOMIC DNA]</scope>
    <source>
        <strain evidence="7 8">DSM 7343</strain>
    </source>
</reference>
<feature type="transmembrane region" description="Helical" evidence="5">
    <location>
        <begin position="148"/>
        <end position="168"/>
    </location>
</feature>
<feature type="transmembrane region" description="Helical" evidence="5">
    <location>
        <begin position="34"/>
        <end position="50"/>
    </location>
</feature>
<evidence type="ECO:0000256" key="1">
    <source>
        <dbReference type="ARBA" id="ARBA00004141"/>
    </source>
</evidence>
<name>A0A1H3YGE6_9BACT</name>
<evidence type="ECO:0000313" key="8">
    <source>
        <dbReference type="Proteomes" id="UP000199409"/>
    </source>
</evidence>
<dbReference type="GO" id="GO:0016874">
    <property type="term" value="F:ligase activity"/>
    <property type="evidence" value="ECO:0007669"/>
    <property type="project" value="UniProtKB-KW"/>
</dbReference>
<feature type="transmembrane region" description="Helical" evidence="5">
    <location>
        <begin position="374"/>
        <end position="391"/>
    </location>
</feature>
<feature type="domain" description="O-antigen ligase-related" evidence="6">
    <location>
        <begin position="223"/>
        <end position="355"/>
    </location>
</feature>
<evidence type="ECO:0000259" key="6">
    <source>
        <dbReference type="Pfam" id="PF04932"/>
    </source>
</evidence>
<proteinExistence type="predicted"/>
<feature type="transmembrane region" description="Helical" evidence="5">
    <location>
        <begin position="266"/>
        <end position="283"/>
    </location>
</feature>
<dbReference type="Pfam" id="PF04932">
    <property type="entry name" value="Wzy_C"/>
    <property type="match status" value="1"/>
</dbReference>
<dbReference type="STRING" id="37625.SAMN05660420_01230"/>
<feature type="transmembrane region" description="Helical" evidence="5">
    <location>
        <begin position="215"/>
        <end position="233"/>
    </location>
</feature>
<keyword evidence="4 5" id="KW-0472">Membrane</keyword>
<organism evidence="7 8">
    <name type="scientific">Desulfuromusa kysingii</name>
    <dbReference type="NCBI Taxonomy" id="37625"/>
    <lineage>
        <taxon>Bacteria</taxon>
        <taxon>Pseudomonadati</taxon>
        <taxon>Thermodesulfobacteriota</taxon>
        <taxon>Desulfuromonadia</taxon>
        <taxon>Desulfuromonadales</taxon>
        <taxon>Geopsychrobacteraceae</taxon>
        <taxon>Desulfuromusa</taxon>
    </lineage>
</organism>
<sequence>MISSLKFNPTKGNLEKLIRDIVLIIKFKKKKKEVFSFFLFSLLLFWFLTFPTQGALYQITIYSIPLLCILNSECRTVFKKLLSDNKWLLIVLTVPVLLAYVNHSFSHVTAAYLFEASETVLRYYVRFILLGLCGAVIVDYLGLNPLMLLGGVLISVSIHCGYAIFTSFSEIVTFLFSLKGVPRMSGLIGSPNEFGLLMVIGVLISLGLISKKQNLYINLLLVLVFLCCLLTTILSQSRGAWFALFVGFVLFLLPDKHNVYRPYQRLFFVIVTILICVCSFYQVDLLSKRMSRFTSDPARLLIWDHFFSVWLNHFWVGVYSLDGYFLRTVHGRVFHNPHSVFLDAAVRAGILGLISLGSFFVCGFKKFWASTCRINILPFIGSVFAGGMFSWSIYGKTFYQSVMAVVLMLFLIRKSKSAVDENIPIVNLTEFFCPRHVK</sequence>
<feature type="transmembrane region" description="Helical" evidence="5">
    <location>
        <begin position="56"/>
        <end position="74"/>
    </location>
</feature>
<keyword evidence="3 5" id="KW-1133">Transmembrane helix</keyword>
<dbReference type="PANTHER" id="PTHR37422">
    <property type="entry name" value="TEICHURONIC ACID BIOSYNTHESIS PROTEIN TUAE"/>
    <property type="match status" value="1"/>
</dbReference>
<keyword evidence="2 5" id="KW-0812">Transmembrane</keyword>
<accession>A0A1H3YGE6</accession>
<dbReference type="EMBL" id="FNQN01000003">
    <property type="protein sequence ID" value="SEA10643.1"/>
    <property type="molecule type" value="Genomic_DNA"/>
</dbReference>
<dbReference type="InterPro" id="IPR007016">
    <property type="entry name" value="O-antigen_ligase-rel_domated"/>
</dbReference>
<evidence type="ECO:0000256" key="2">
    <source>
        <dbReference type="ARBA" id="ARBA00022692"/>
    </source>
</evidence>
<dbReference type="GO" id="GO:0016020">
    <property type="term" value="C:membrane"/>
    <property type="evidence" value="ECO:0007669"/>
    <property type="project" value="UniProtKB-SubCell"/>
</dbReference>